<dbReference type="Gene3D" id="3.40.710.10">
    <property type="entry name" value="DD-peptidase/beta-lactamase superfamily"/>
    <property type="match status" value="1"/>
</dbReference>
<comment type="caution">
    <text evidence="2">The sequence shown here is derived from an EMBL/GenBank/DDBJ whole genome shotgun (WGS) entry which is preliminary data.</text>
</comment>
<dbReference type="SUPFAM" id="SSF56601">
    <property type="entry name" value="beta-lactamase/transpeptidase-like"/>
    <property type="match status" value="1"/>
</dbReference>
<evidence type="ECO:0000313" key="2">
    <source>
        <dbReference type="EMBL" id="KKW67170.1"/>
    </source>
</evidence>
<protein>
    <submittedName>
        <fullName evidence="2">Beta-lactamase</fullName>
    </submittedName>
</protein>
<name>A0A0U1PXE7_9BURK</name>
<accession>A0A0U1PXE7</accession>
<dbReference type="STRING" id="1610491.AAV94_12270"/>
<dbReference type="InterPro" id="IPR023650">
    <property type="entry name" value="Beta-lactam_class-A_AS"/>
</dbReference>
<evidence type="ECO:0000259" key="1">
    <source>
        <dbReference type="Pfam" id="PF00144"/>
    </source>
</evidence>
<dbReference type="PATRIC" id="fig|1610491.3.peg.2608"/>
<keyword evidence="3" id="KW-1185">Reference proteome</keyword>
<dbReference type="PROSITE" id="PS00146">
    <property type="entry name" value="BETA_LACTAMASE_A"/>
    <property type="match status" value="1"/>
</dbReference>
<evidence type="ECO:0000313" key="3">
    <source>
        <dbReference type="Proteomes" id="UP000050580"/>
    </source>
</evidence>
<dbReference type="InterPro" id="IPR001466">
    <property type="entry name" value="Beta-lactam-related"/>
</dbReference>
<gene>
    <name evidence="2" type="ORF">AAV94_12270</name>
</gene>
<dbReference type="Proteomes" id="UP000050580">
    <property type="component" value="Unassembled WGS sequence"/>
</dbReference>
<reference evidence="2 3" key="1">
    <citation type="submission" date="2015-05" db="EMBL/GenBank/DDBJ databases">
        <title>Draft genome sequence of Lampropedia sp. CT6, isolated from the microbial mat of a hot water spring, located at Manikaran, India.</title>
        <authorList>
            <person name="Tripathi C."/>
            <person name="Rani P."/>
            <person name="Mahato N.K."/>
            <person name="Lal R."/>
        </authorList>
    </citation>
    <scope>NUCLEOTIDE SEQUENCE [LARGE SCALE GENOMIC DNA]</scope>
    <source>
        <strain evidence="2 3">CT6</strain>
    </source>
</reference>
<sequence>MFASVLPLANAQPPSFAVLDTAIDRAIEHGRIVGAVVLVAHEGEIVFRRAAGFADREQGRPMREDAIFRLASVTKPIVSATVLRLVEQGKMDLQEPVTRWLPQFQPRMPDGSAPQITIHQLLTHTAGLSYGFLEPMDGPYRRAGVSDGLDAQLTLEENLRRIAGVPLAYAPGTGWHYSVALDVLGAAMQASAGNGLAELVRQEVTDPLDMRDTGFRVIDAGRLVTPYQDGNPEPVRMPAVAEVPYAQASIRFRLDNATTQSGYPSAGAGMSGTALDFMRFLLSLRANSPHRLLNQETIAAMMQAPVGQQAQTQGPGWGFGYGWSVLVDPQLAGTPQGRGTIQWGGVYGHSWFFDPVHDIAVVALTNTAIEGMAGDFPIAVRDAVYRALKDVLPR</sequence>
<dbReference type="InterPro" id="IPR050789">
    <property type="entry name" value="Diverse_Enzym_Activities"/>
</dbReference>
<dbReference type="Pfam" id="PF00144">
    <property type="entry name" value="Beta-lactamase"/>
    <property type="match status" value="1"/>
</dbReference>
<dbReference type="InterPro" id="IPR012338">
    <property type="entry name" value="Beta-lactam/transpept-like"/>
</dbReference>
<organism evidence="2 3">
    <name type="scientific">Lampropedia cohaerens</name>
    <dbReference type="NCBI Taxonomy" id="1610491"/>
    <lineage>
        <taxon>Bacteria</taxon>
        <taxon>Pseudomonadati</taxon>
        <taxon>Pseudomonadota</taxon>
        <taxon>Betaproteobacteria</taxon>
        <taxon>Burkholderiales</taxon>
        <taxon>Comamonadaceae</taxon>
        <taxon>Lampropedia</taxon>
    </lineage>
</organism>
<dbReference type="PANTHER" id="PTHR43283">
    <property type="entry name" value="BETA-LACTAMASE-RELATED"/>
    <property type="match status" value="1"/>
</dbReference>
<dbReference type="AlphaFoldDB" id="A0A0U1PXE7"/>
<dbReference type="PANTHER" id="PTHR43283:SF3">
    <property type="entry name" value="BETA-LACTAMASE FAMILY PROTEIN (AFU_ORTHOLOGUE AFUA_5G07500)"/>
    <property type="match status" value="1"/>
</dbReference>
<dbReference type="EMBL" id="LBNQ01000037">
    <property type="protein sequence ID" value="KKW67170.1"/>
    <property type="molecule type" value="Genomic_DNA"/>
</dbReference>
<feature type="domain" description="Beta-lactamase-related" evidence="1">
    <location>
        <begin position="20"/>
        <end position="370"/>
    </location>
</feature>
<proteinExistence type="predicted"/>